<feature type="transmembrane region" description="Helical" evidence="9">
    <location>
        <begin position="127"/>
        <end position="150"/>
    </location>
</feature>
<feature type="transmembrane region" description="Helical" evidence="9">
    <location>
        <begin position="272"/>
        <end position="295"/>
    </location>
</feature>
<dbReference type="SUPFAM" id="SSF161098">
    <property type="entry name" value="MetI-like"/>
    <property type="match status" value="1"/>
</dbReference>
<feature type="transmembrane region" description="Helical" evidence="9">
    <location>
        <begin position="31"/>
        <end position="53"/>
    </location>
</feature>
<comment type="similarity">
    <text evidence="9">Belongs to the binding-protein-dependent transport system permease family.</text>
</comment>
<dbReference type="OrthoDB" id="9797852at2"/>
<dbReference type="PANTHER" id="PTHR43386:SF24">
    <property type="entry name" value="OLIGOPEPTIDE TRANSPORT SYSTEM PERMEASE PROTEIN AMID"/>
    <property type="match status" value="1"/>
</dbReference>
<dbReference type="Proteomes" id="UP000326354">
    <property type="component" value="Chromosome"/>
</dbReference>
<dbReference type="EMBL" id="AP019860">
    <property type="protein sequence ID" value="BBM83400.1"/>
    <property type="molecule type" value="Genomic_DNA"/>
</dbReference>
<evidence type="ECO:0000259" key="10">
    <source>
        <dbReference type="PROSITE" id="PS50928"/>
    </source>
</evidence>
<dbReference type="InterPro" id="IPR000515">
    <property type="entry name" value="MetI-like"/>
</dbReference>
<dbReference type="Pfam" id="PF00528">
    <property type="entry name" value="BPD_transp_1"/>
    <property type="match status" value="1"/>
</dbReference>
<dbReference type="Gene3D" id="1.10.3720.10">
    <property type="entry name" value="MetI-like"/>
    <property type="match status" value="1"/>
</dbReference>
<keyword evidence="12" id="KW-1185">Reference proteome</keyword>
<dbReference type="GO" id="GO:0015833">
    <property type="term" value="P:peptide transport"/>
    <property type="evidence" value="ECO:0007669"/>
    <property type="project" value="UniProtKB-KW"/>
</dbReference>
<name>A0A5S9ILT5_UABAM</name>
<gene>
    <name evidence="11" type="ORF">UABAM_01752</name>
</gene>
<dbReference type="CDD" id="cd06261">
    <property type="entry name" value="TM_PBP2"/>
    <property type="match status" value="1"/>
</dbReference>
<dbReference type="AlphaFoldDB" id="A0A5S9ILT5"/>
<evidence type="ECO:0000256" key="7">
    <source>
        <dbReference type="ARBA" id="ARBA00022989"/>
    </source>
</evidence>
<feature type="transmembrane region" description="Helical" evidence="9">
    <location>
        <begin position="170"/>
        <end position="188"/>
    </location>
</feature>
<dbReference type="PANTHER" id="PTHR43386">
    <property type="entry name" value="OLIGOPEPTIDE TRANSPORT SYSTEM PERMEASE PROTEIN APPC"/>
    <property type="match status" value="1"/>
</dbReference>
<comment type="subcellular location">
    <subcellularLocation>
        <location evidence="1 9">Cell membrane</location>
        <topology evidence="1 9">Multi-pass membrane protein</topology>
    </subcellularLocation>
</comment>
<accession>A0A5S9ILT5</accession>
<organism evidence="11 12">
    <name type="scientific">Uabimicrobium amorphum</name>
    <dbReference type="NCBI Taxonomy" id="2596890"/>
    <lineage>
        <taxon>Bacteria</taxon>
        <taxon>Pseudomonadati</taxon>
        <taxon>Planctomycetota</taxon>
        <taxon>Candidatus Uabimicrobiia</taxon>
        <taxon>Candidatus Uabimicrobiales</taxon>
        <taxon>Candidatus Uabimicrobiaceae</taxon>
        <taxon>Candidatus Uabimicrobium</taxon>
    </lineage>
</organism>
<keyword evidence="3" id="KW-1003">Cell membrane</keyword>
<evidence type="ECO:0000256" key="1">
    <source>
        <dbReference type="ARBA" id="ARBA00004651"/>
    </source>
</evidence>
<proteinExistence type="inferred from homology"/>
<feature type="domain" description="ABC transmembrane type-1" evidence="10">
    <location>
        <begin position="95"/>
        <end position="295"/>
    </location>
</feature>
<evidence type="ECO:0000256" key="3">
    <source>
        <dbReference type="ARBA" id="ARBA00022475"/>
    </source>
</evidence>
<evidence type="ECO:0000256" key="8">
    <source>
        <dbReference type="ARBA" id="ARBA00023136"/>
    </source>
</evidence>
<evidence type="ECO:0000256" key="5">
    <source>
        <dbReference type="ARBA" id="ARBA00022856"/>
    </source>
</evidence>
<reference evidence="11 12" key="1">
    <citation type="submission" date="2019-08" db="EMBL/GenBank/DDBJ databases">
        <title>Complete genome sequence of Candidatus Uab amorphum.</title>
        <authorList>
            <person name="Shiratori T."/>
            <person name="Suzuki S."/>
            <person name="Kakizawa Y."/>
            <person name="Ishida K."/>
        </authorList>
    </citation>
    <scope>NUCLEOTIDE SEQUENCE [LARGE SCALE GENOMIC DNA]</scope>
    <source>
        <strain evidence="11 12">SRT547</strain>
    </source>
</reference>
<dbReference type="GO" id="GO:0055085">
    <property type="term" value="P:transmembrane transport"/>
    <property type="evidence" value="ECO:0007669"/>
    <property type="project" value="InterPro"/>
</dbReference>
<dbReference type="GO" id="GO:0005886">
    <property type="term" value="C:plasma membrane"/>
    <property type="evidence" value="ECO:0007669"/>
    <property type="project" value="UniProtKB-SubCell"/>
</dbReference>
<dbReference type="PROSITE" id="PS50928">
    <property type="entry name" value="ABC_TM1"/>
    <property type="match status" value="1"/>
</dbReference>
<keyword evidence="7 9" id="KW-1133">Transmembrane helix</keyword>
<dbReference type="RefSeq" id="WP_151967600.1">
    <property type="nucleotide sequence ID" value="NZ_AP019860.1"/>
</dbReference>
<keyword evidence="2 9" id="KW-0813">Transport</keyword>
<dbReference type="InterPro" id="IPR050366">
    <property type="entry name" value="BP-dependent_transpt_permease"/>
</dbReference>
<keyword evidence="5" id="KW-0571">Peptide transport</keyword>
<keyword evidence="6" id="KW-0653">Protein transport</keyword>
<evidence type="ECO:0000256" key="2">
    <source>
        <dbReference type="ARBA" id="ARBA00022448"/>
    </source>
</evidence>
<evidence type="ECO:0000256" key="6">
    <source>
        <dbReference type="ARBA" id="ARBA00022927"/>
    </source>
</evidence>
<evidence type="ECO:0000256" key="4">
    <source>
        <dbReference type="ARBA" id="ARBA00022692"/>
    </source>
</evidence>
<evidence type="ECO:0000256" key="9">
    <source>
        <dbReference type="RuleBase" id="RU363032"/>
    </source>
</evidence>
<keyword evidence="4 9" id="KW-0812">Transmembrane</keyword>
<dbReference type="GO" id="GO:0015031">
    <property type="term" value="P:protein transport"/>
    <property type="evidence" value="ECO:0007669"/>
    <property type="project" value="UniProtKB-KW"/>
</dbReference>
<protein>
    <submittedName>
        <fullName evidence="11">Peptide ABC transporter permease</fullName>
    </submittedName>
</protein>
<keyword evidence="8 9" id="KW-0472">Membrane</keyword>
<dbReference type="InterPro" id="IPR035906">
    <property type="entry name" value="MetI-like_sf"/>
</dbReference>
<sequence length="308" mass="33906">MTNEQNKQETIKKETLWTKAVRKFFRDKMGVISFSIVCLYALIALGVACGFWATEWSELNPDMKNTGPSADFWLGTNILGQDIYQRAIFSTKTAFEVGLVVALVATMLGAIVGCLSGYFSGTWIDEFFLWIIGCIDCIPFYLFVAAVGFAVNTLAQNLNASFGIEGFEYFAMHIAMIATFWTATARLVRGEVIKIKHLEFVEAAHAIGVPGPKIIFKHILPNTFHILLVQATIAFVSAIKSEVILSYLGLGVKNTVSWGKMIAEATQEVPAGIYSNFFAASAFLFVLVMAFNIFADALQDALDPKKVS</sequence>
<evidence type="ECO:0000313" key="11">
    <source>
        <dbReference type="EMBL" id="BBM83400.1"/>
    </source>
</evidence>
<evidence type="ECO:0000313" key="12">
    <source>
        <dbReference type="Proteomes" id="UP000326354"/>
    </source>
</evidence>
<dbReference type="KEGG" id="uam:UABAM_01752"/>
<feature type="transmembrane region" description="Helical" evidence="9">
    <location>
        <begin position="99"/>
        <end position="120"/>
    </location>
</feature>